<dbReference type="Proteomes" id="UP001148838">
    <property type="component" value="Unassembled WGS sequence"/>
</dbReference>
<organism evidence="1 2">
    <name type="scientific">Periplaneta americana</name>
    <name type="common">American cockroach</name>
    <name type="synonym">Blatta americana</name>
    <dbReference type="NCBI Taxonomy" id="6978"/>
    <lineage>
        <taxon>Eukaryota</taxon>
        <taxon>Metazoa</taxon>
        <taxon>Ecdysozoa</taxon>
        <taxon>Arthropoda</taxon>
        <taxon>Hexapoda</taxon>
        <taxon>Insecta</taxon>
        <taxon>Pterygota</taxon>
        <taxon>Neoptera</taxon>
        <taxon>Polyneoptera</taxon>
        <taxon>Dictyoptera</taxon>
        <taxon>Blattodea</taxon>
        <taxon>Blattoidea</taxon>
        <taxon>Blattidae</taxon>
        <taxon>Blattinae</taxon>
        <taxon>Periplaneta</taxon>
    </lineage>
</organism>
<keyword evidence="2" id="KW-1185">Reference proteome</keyword>
<evidence type="ECO:0000313" key="1">
    <source>
        <dbReference type="EMBL" id="KAJ4450752.1"/>
    </source>
</evidence>
<reference evidence="1 2" key="1">
    <citation type="journal article" date="2022" name="Allergy">
        <title>Genome assembly and annotation of Periplaneta americana reveal a comprehensive cockroach allergen profile.</title>
        <authorList>
            <person name="Wang L."/>
            <person name="Xiong Q."/>
            <person name="Saelim N."/>
            <person name="Wang L."/>
            <person name="Nong W."/>
            <person name="Wan A.T."/>
            <person name="Shi M."/>
            <person name="Liu X."/>
            <person name="Cao Q."/>
            <person name="Hui J.H.L."/>
            <person name="Sookrung N."/>
            <person name="Leung T.F."/>
            <person name="Tungtrongchitr A."/>
            <person name="Tsui S.K.W."/>
        </authorList>
    </citation>
    <scope>NUCLEOTIDE SEQUENCE [LARGE SCALE GENOMIC DNA]</scope>
    <source>
        <strain evidence="1">PWHHKU_190912</strain>
    </source>
</reference>
<proteinExistence type="predicted"/>
<comment type="caution">
    <text evidence="1">The sequence shown here is derived from an EMBL/GenBank/DDBJ whole genome shotgun (WGS) entry which is preliminary data.</text>
</comment>
<dbReference type="EMBL" id="JAJSOF020000001">
    <property type="protein sequence ID" value="KAJ4450752.1"/>
    <property type="molecule type" value="Genomic_DNA"/>
</dbReference>
<gene>
    <name evidence="1" type="ORF">ANN_02182</name>
</gene>
<sequence length="183" mass="20887">MRSDRRSELHGALRARRGGETKRWSLRQGVTMRVQVSQPYRTTEFFIFCPKSATDGQHSIDVIEKMTASPKRSVHYVARESGAFRTVTNARCLAKQSWPVANLNAATDDFRVLTCYGTKIVLQWLKEGKLMINKISQLGPMDLSTNSRYCRRLPTSHPDFPTYFYSPLCKASGRAVLALFRKH</sequence>
<protein>
    <submittedName>
        <fullName evidence="1">Uncharacterized protein</fullName>
    </submittedName>
</protein>
<name>A0ABQ8TYJ2_PERAM</name>
<evidence type="ECO:0000313" key="2">
    <source>
        <dbReference type="Proteomes" id="UP001148838"/>
    </source>
</evidence>
<accession>A0ABQ8TYJ2</accession>